<evidence type="ECO:0000256" key="4">
    <source>
        <dbReference type="ARBA" id="ARBA00022833"/>
    </source>
</evidence>
<evidence type="ECO:0008006" key="16">
    <source>
        <dbReference type="Google" id="ProtNLM"/>
    </source>
</evidence>
<evidence type="ECO:0000256" key="10">
    <source>
        <dbReference type="RuleBase" id="RU004334"/>
    </source>
</evidence>
<dbReference type="PRINTS" id="PR01282">
    <property type="entry name" value="COUPTNFACTOR"/>
</dbReference>
<keyword evidence="3 10" id="KW-0863">Zinc-finger</keyword>
<dbReference type="PROSITE" id="PS00031">
    <property type="entry name" value="NUCLEAR_REC_DBD_1"/>
    <property type="match status" value="1"/>
</dbReference>
<proteinExistence type="inferred from homology"/>
<reference evidence="14" key="1">
    <citation type="journal article" date="2023" name="Insect Mol. Biol.">
        <title>Genome sequencing provides insights into the evolution of gene families encoding plant cell wall-degrading enzymes in longhorned beetles.</title>
        <authorList>
            <person name="Shin N.R."/>
            <person name="Okamura Y."/>
            <person name="Kirsch R."/>
            <person name="Pauchet Y."/>
        </authorList>
    </citation>
    <scope>NUCLEOTIDE SEQUENCE</scope>
    <source>
        <strain evidence="14">AMC_N1</strain>
    </source>
</reference>
<dbReference type="SMART" id="SM00399">
    <property type="entry name" value="ZnF_C4"/>
    <property type="match status" value="1"/>
</dbReference>
<dbReference type="InterPro" id="IPR035500">
    <property type="entry name" value="NHR-like_dom_sf"/>
</dbReference>
<name>A0AAV8YWD4_9CUCU</name>
<dbReference type="Pfam" id="PF00104">
    <property type="entry name" value="Hormone_recep"/>
    <property type="match status" value="1"/>
</dbReference>
<keyword evidence="7 10" id="KW-0804">Transcription</keyword>
<evidence type="ECO:0000256" key="5">
    <source>
        <dbReference type="ARBA" id="ARBA00023015"/>
    </source>
</evidence>
<keyword evidence="6 10" id="KW-0238">DNA-binding</keyword>
<evidence type="ECO:0000259" key="12">
    <source>
        <dbReference type="PROSITE" id="PS51030"/>
    </source>
</evidence>
<dbReference type="PROSITE" id="PS51843">
    <property type="entry name" value="NR_LBD"/>
    <property type="match status" value="1"/>
</dbReference>
<accession>A0AAV8YWD4</accession>
<gene>
    <name evidence="14" type="ORF">NQ318_005397</name>
</gene>
<dbReference type="Proteomes" id="UP001162162">
    <property type="component" value="Unassembled WGS sequence"/>
</dbReference>
<comment type="similarity">
    <text evidence="10">Belongs to the nuclear hormone receptor family.</text>
</comment>
<keyword evidence="8 10" id="KW-0675">Receptor</keyword>
<feature type="domain" description="NR LBD" evidence="13">
    <location>
        <begin position="130"/>
        <end position="363"/>
    </location>
</feature>
<dbReference type="PRINTS" id="PR00398">
    <property type="entry name" value="STRDHORMONER"/>
</dbReference>
<comment type="caution">
    <text evidence="14">The sequence shown here is derived from an EMBL/GenBank/DDBJ whole genome shotgun (WGS) entry which is preliminary data.</text>
</comment>
<keyword evidence="15" id="KW-1185">Reference proteome</keyword>
<keyword evidence="2 10" id="KW-0479">Metal-binding</keyword>
<comment type="subcellular location">
    <subcellularLocation>
        <location evidence="1 10">Nucleus</location>
    </subcellularLocation>
</comment>
<dbReference type="PANTHER" id="PTHR24083">
    <property type="entry name" value="NUCLEAR HORMONE RECEPTOR"/>
    <property type="match status" value="1"/>
</dbReference>
<dbReference type="InterPro" id="IPR001628">
    <property type="entry name" value="Znf_hrmn_rcpt"/>
</dbReference>
<dbReference type="Pfam" id="PF00105">
    <property type="entry name" value="zf-C4"/>
    <property type="match status" value="1"/>
</dbReference>
<dbReference type="Gene3D" id="1.10.565.10">
    <property type="entry name" value="Retinoid X Receptor"/>
    <property type="match status" value="2"/>
</dbReference>
<dbReference type="InterPro" id="IPR013088">
    <property type="entry name" value="Znf_NHR/GATA"/>
</dbReference>
<evidence type="ECO:0000313" key="15">
    <source>
        <dbReference type="Proteomes" id="UP001162162"/>
    </source>
</evidence>
<dbReference type="GO" id="GO:0043565">
    <property type="term" value="F:sequence-specific DNA binding"/>
    <property type="evidence" value="ECO:0007669"/>
    <property type="project" value="InterPro"/>
</dbReference>
<evidence type="ECO:0000256" key="7">
    <source>
        <dbReference type="ARBA" id="ARBA00023163"/>
    </source>
</evidence>
<dbReference type="GO" id="GO:0003700">
    <property type="term" value="F:DNA-binding transcription factor activity"/>
    <property type="evidence" value="ECO:0007669"/>
    <property type="project" value="InterPro"/>
</dbReference>
<feature type="region of interest" description="Disordered" evidence="11">
    <location>
        <begin position="86"/>
        <end position="138"/>
    </location>
</feature>
<keyword evidence="9 10" id="KW-0539">Nucleus</keyword>
<evidence type="ECO:0000256" key="9">
    <source>
        <dbReference type="ARBA" id="ARBA00023242"/>
    </source>
</evidence>
<dbReference type="GO" id="GO:0008270">
    <property type="term" value="F:zinc ion binding"/>
    <property type="evidence" value="ECO:0007669"/>
    <property type="project" value="UniProtKB-KW"/>
</dbReference>
<organism evidence="14 15">
    <name type="scientific">Aromia moschata</name>
    <dbReference type="NCBI Taxonomy" id="1265417"/>
    <lineage>
        <taxon>Eukaryota</taxon>
        <taxon>Metazoa</taxon>
        <taxon>Ecdysozoa</taxon>
        <taxon>Arthropoda</taxon>
        <taxon>Hexapoda</taxon>
        <taxon>Insecta</taxon>
        <taxon>Pterygota</taxon>
        <taxon>Neoptera</taxon>
        <taxon>Endopterygota</taxon>
        <taxon>Coleoptera</taxon>
        <taxon>Polyphaga</taxon>
        <taxon>Cucujiformia</taxon>
        <taxon>Chrysomeloidea</taxon>
        <taxon>Cerambycidae</taxon>
        <taxon>Cerambycinae</taxon>
        <taxon>Callichromatini</taxon>
        <taxon>Aromia</taxon>
    </lineage>
</organism>
<dbReference type="GO" id="GO:0005634">
    <property type="term" value="C:nucleus"/>
    <property type="evidence" value="ECO:0007669"/>
    <property type="project" value="UniProtKB-SubCell"/>
</dbReference>
<dbReference type="InterPro" id="IPR050274">
    <property type="entry name" value="Nuclear_hormone_rcpt_NR2"/>
</dbReference>
<feature type="non-terminal residue" evidence="14">
    <location>
        <position position="433"/>
    </location>
</feature>
<sequence length="433" mass="48709">MIGHYYCLSRILSIPCKVCGDFSSGKHYNIFACDGCAGFFKRSIRSNRQYICRAARKGTCVIDKTHRNQCRACRLKKCQEAGMNKDAVQHERGSRKSTVRAQENANHISSTSKTIAQPDDDNSEGLRKRVPPSKTESYTGASKGLYLKTPVTYTELTTPTLAPPLLAPTDLCEAAAQLLFMNVQWVKTITSFTTLPLPDQLLLLEESWRDLFILGTALFLPFVELPSLLTASVTCHSQNPRPFLLERVREFHHVLGNLRRFRMDQNEFACLRAIAFFTTTVSKGERTLSDATTVAAVQESTKLKLRRYVGVTYPNEPMRCERLLVLLPTVRNVLEETIEELFFRNTIGHVPIVSIISDMYKTHCVRGLTTPTLAPPLLAPTDLCEAAAQLLFMNVQWVKTVTSFTTLPIPLWRLSARRADYATCAMRLMADCS</sequence>
<dbReference type="PRINTS" id="PR00047">
    <property type="entry name" value="STROIDFINGER"/>
</dbReference>
<evidence type="ECO:0000259" key="13">
    <source>
        <dbReference type="PROSITE" id="PS51843"/>
    </source>
</evidence>
<dbReference type="PROSITE" id="PS51030">
    <property type="entry name" value="NUCLEAR_REC_DBD_2"/>
    <property type="match status" value="1"/>
</dbReference>
<feature type="domain" description="Nuclear receptor" evidence="12">
    <location>
        <begin position="13"/>
        <end position="90"/>
    </location>
</feature>
<dbReference type="Gene3D" id="3.30.50.10">
    <property type="entry name" value="Erythroid Transcription Factor GATA-1, subunit A"/>
    <property type="match status" value="1"/>
</dbReference>
<dbReference type="AlphaFoldDB" id="A0AAV8YWD4"/>
<dbReference type="InterPro" id="IPR001723">
    <property type="entry name" value="Nuclear_hrmn_rcpt"/>
</dbReference>
<keyword evidence="5 10" id="KW-0805">Transcription regulation</keyword>
<evidence type="ECO:0000256" key="1">
    <source>
        <dbReference type="ARBA" id="ARBA00004123"/>
    </source>
</evidence>
<evidence type="ECO:0000256" key="3">
    <source>
        <dbReference type="ARBA" id="ARBA00022771"/>
    </source>
</evidence>
<dbReference type="InterPro" id="IPR000536">
    <property type="entry name" value="Nucl_hrmn_rcpt_lig-bd"/>
</dbReference>
<evidence type="ECO:0000256" key="8">
    <source>
        <dbReference type="ARBA" id="ARBA00023170"/>
    </source>
</evidence>
<dbReference type="GO" id="GO:0032502">
    <property type="term" value="P:developmental process"/>
    <property type="evidence" value="ECO:0007669"/>
    <property type="project" value="UniProtKB-ARBA"/>
</dbReference>
<dbReference type="FunFam" id="3.30.50.10:FF:000019">
    <property type="entry name" value="Nuclear receptor subfamily 2 group E member"/>
    <property type="match status" value="1"/>
</dbReference>
<protein>
    <recommendedName>
        <fullName evidence="16">Nuclear receptor subfamily 2 group E member 1</fullName>
    </recommendedName>
</protein>
<dbReference type="GO" id="GO:0000122">
    <property type="term" value="P:negative regulation of transcription by RNA polymerase II"/>
    <property type="evidence" value="ECO:0007669"/>
    <property type="project" value="UniProtKB-ARBA"/>
</dbReference>
<evidence type="ECO:0000256" key="6">
    <source>
        <dbReference type="ARBA" id="ARBA00023125"/>
    </source>
</evidence>
<feature type="compositionally biased region" description="Polar residues" evidence="11">
    <location>
        <begin position="99"/>
        <end position="115"/>
    </location>
</feature>
<evidence type="ECO:0000256" key="2">
    <source>
        <dbReference type="ARBA" id="ARBA00022723"/>
    </source>
</evidence>
<dbReference type="SUPFAM" id="SSF48508">
    <property type="entry name" value="Nuclear receptor ligand-binding domain"/>
    <property type="match status" value="2"/>
</dbReference>
<keyword evidence="4 10" id="KW-0862">Zinc</keyword>
<dbReference type="SMART" id="SM00430">
    <property type="entry name" value="HOLI"/>
    <property type="match status" value="1"/>
</dbReference>
<evidence type="ECO:0000256" key="11">
    <source>
        <dbReference type="SAM" id="MobiDB-lite"/>
    </source>
</evidence>
<evidence type="ECO:0000313" key="14">
    <source>
        <dbReference type="EMBL" id="KAJ8955851.1"/>
    </source>
</evidence>
<dbReference type="SUPFAM" id="SSF57716">
    <property type="entry name" value="Glucocorticoid receptor-like (DNA-binding domain)"/>
    <property type="match status" value="1"/>
</dbReference>
<dbReference type="EMBL" id="JAPWTK010000035">
    <property type="protein sequence ID" value="KAJ8955851.1"/>
    <property type="molecule type" value="Genomic_DNA"/>
</dbReference>